<dbReference type="WBParaSite" id="BTMF_0000422101-mRNA-1">
    <property type="protein sequence ID" value="BTMF_0000422101-mRNA-1"/>
    <property type="gene ID" value="BTMF_0000422101"/>
</dbReference>
<name>A0A0R3QCZ1_9BILA</name>
<protein>
    <submittedName>
        <fullName evidence="1">Ovule protein</fullName>
    </submittedName>
</protein>
<dbReference type="AlphaFoldDB" id="A0A0R3QCZ1"/>
<evidence type="ECO:0000313" key="1">
    <source>
        <dbReference type="WBParaSite" id="BTMF_0000422101-mRNA-1"/>
    </source>
</evidence>
<accession>A0A0R3QCZ1</accession>
<organism evidence="1">
    <name type="scientific">Brugia timori</name>
    <dbReference type="NCBI Taxonomy" id="42155"/>
    <lineage>
        <taxon>Eukaryota</taxon>
        <taxon>Metazoa</taxon>
        <taxon>Ecdysozoa</taxon>
        <taxon>Nematoda</taxon>
        <taxon>Chromadorea</taxon>
        <taxon>Rhabditida</taxon>
        <taxon>Spirurina</taxon>
        <taxon>Spiruromorpha</taxon>
        <taxon>Filarioidea</taxon>
        <taxon>Onchocercidae</taxon>
        <taxon>Brugia</taxon>
    </lineage>
</organism>
<proteinExistence type="predicted"/>
<reference evidence="1" key="1">
    <citation type="submission" date="2017-02" db="UniProtKB">
        <authorList>
            <consortium name="WormBaseParasite"/>
        </authorList>
    </citation>
    <scope>IDENTIFICATION</scope>
</reference>
<sequence length="56" mass="6581">LITSNVSRTSSFVKAMSVNPLIRCARFKRTKSIQPHRLFRPVVTPTNNEYIRTFNW</sequence>